<name>A0AAD8QCH6_9PEZI</name>
<proteinExistence type="predicted"/>
<gene>
    <name evidence="2" type="ORF">LY79DRAFT_4507</name>
</gene>
<organism evidence="2 3">
    <name type="scientific">Colletotrichum navitas</name>
    <dbReference type="NCBI Taxonomy" id="681940"/>
    <lineage>
        <taxon>Eukaryota</taxon>
        <taxon>Fungi</taxon>
        <taxon>Dikarya</taxon>
        <taxon>Ascomycota</taxon>
        <taxon>Pezizomycotina</taxon>
        <taxon>Sordariomycetes</taxon>
        <taxon>Hypocreomycetidae</taxon>
        <taxon>Glomerellales</taxon>
        <taxon>Glomerellaceae</taxon>
        <taxon>Colletotrichum</taxon>
        <taxon>Colletotrichum graminicola species complex</taxon>
    </lineage>
</organism>
<protein>
    <submittedName>
        <fullName evidence="2">Uncharacterized protein</fullName>
    </submittedName>
</protein>
<keyword evidence="3" id="KW-1185">Reference proteome</keyword>
<feature type="region of interest" description="Disordered" evidence="1">
    <location>
        <begin position="119"/>
        <end position="162"/>
    </location>
</feature>
<feature type="region of interest" description="Disordered" evidence="1">
    <location>
        <begin position="64"/>
        <end position="103"/>
    </location>
</feature>
<dbReference type="Proteomes" id="UP001230504">
    <property type="component" value="Unassembled WGS sequence"/>
</dbReference>
<dbReference type="AlphaFoldDB" id="A0AAD8QCH6"/>
<dbReference type="GeneID" id="85437426"/>
<evidence type="ECO:0000256" key="1">
    <source>
        <dbReference type="SAM" id="MobiDB-lite"/>
    </source>
</evidence>
<evidence type="ECO:0000313" key="2">
    <source>
        <dbReference type="EMBL" id="KAK1600037.1"/>
    </source>
</evidence>
<feature type="compositionally biased region" description="Low complexity" evidence="1">
    <location>
        <begin position="153"/>
        <end position="162"/>
    </location>
</feature>
<reference evidence="2" key="1">
    <citation type="submission" date="2021-06" db="EMBL/GenBank/DDBJ databases">
        <title>Comparative genomics, transcriptomics and evolutionary studies reveal genomic signatures of adaptation to plant cell wall in hemibiotrophic fungi.</title>
        <authorList>
            <consortium name="DOE Joint Genome Institute"/>
            <person name="Baroncelli R."/>
            <person name="Diaz J.F."/>
            <person name="Benocci T."/>
            <person name="Peng M."/>
            <person name="Battaglia E."/>
            <person name="Haridas S."/>
            <person name="Andreopoulos W."/>
            <person name="Labutti K."/>
            <person name="Pangilinan J."/>
            <person name="Floch G.L."/>
            <person name="Makela M.R."/>
            <person name="Henrissat B."/>
            <person name="Grigoriev I.V."/>
            <person name="Crouch J.A."/>
            <person name="De Vries R.P."/>
            <person name="Sukno S.A."/>
            <person name="Thon M.R."/>
        </authorList>
    </citation>
    <scope>NUCLEOTIDE SEQUENCE</scope>
    <source>
        <strain evidence="2">CBS 125086</strain>
    </source>
</reference>
<evidence type="ECO:0000313" key="3">
    <source>
        <dbReference type="Proteomes" id="UP001230504"/>
    </source>
</evidence>
<accession>A0AAD8QCH6</accession>
<dbReference type="EMBL" id="JAHLJV010000001">
    <property type="protein sequence ID" value="KAK1600037.1"/>
    <property type="molecule type" value="Genomic_DNA"/>
</dbReference>
<sequence length="258" mass="29380">MSMICPRRRACLVPRRRRTLPICKMRRCDVKSPFVKGPRRFLLFLVLDCPRCARSCDRGSCQRLHHASAGRGDRETSIAREHPEVQPSSLGQVVTKPEPTRNEPRRFFKHHPLGMVGISWNSRNSSVPRRSRHFSRSVGAVRQPGQGHGPQTSQSESIRPSSSERVILTAYQSDGAKGRAVFFFSFFFLFFFTKETHTWQCDCDRELVSHPRPTLSLSGRRIPGCVSRRSGWVGNQEVAAAAAACRRPLCRPHKTRMR</sequence>
<comment type="caution">
    <text evidence="2">The sequence shown here is derived from an EMBL/GenBank/DDBJ whole genome shotgun (WGS) entry which is preliminary data.</text>
</comment>
<feature type="compositionally biased region" description="Low complexity" evidence="1">
    <location>
        <begin position="119"/>
        <end position="128"/>
    </location>
</feature>
<feature type="compositionally biased region" description="Basic and acidic residues" evidence="1">
    <location>
        <begin position="71"/>
        <end position="84"/>
    </location>
</feature>
<dbReference type="RefSeq" id="XP_060420533.1">
    <property type="nucleotide sequence ID" value="XM_060553186.1"/>
</dbReference>